<gene>
    <name evidence="11" type="ORF">H2072_01430</name>
</gene>
<evidence type="ECO:0000259" key="10">
    <source>
        <dbReference type="Pfam" id="PF07670"/>
    </source>
</evidence>
<feature type="transmembrane region" description="Helical" evidence="7">
    <location>
        <begin position="400"/>
        <end position="420"/>
    </location>
</feature>
<reference evidence="11 12" key="1">
    <citation type="submission" date="2020-06" db="EMBL/GenBank/DDBJ databases">
        <title>Dysbiosis in marine aquaculture revealed through microbiome analysis: reverse ecology for environmental sustainability.</title>
        <authorList>
            <person name="Haro-Moreno J.M."/>
            <person name="Coutinho F.H."/>
            <person name="Zaragoza-Solas A."/>
            <person name="Picazo A."/>
            <person name="Almagro-Moreno S."/>
            <person name="Lopez-Perez M."/>
        </authorList>
    </citation>
    <scope>NUCLEOTIDE SEQUENCE [LARGE SCALE GENOMIC DNA]</scope>
    <source>
        <strain evidence="11">MCMED-G41</strain>
    </source>
</reference>
<dbReference type="EMBL" id="JACETL010000008">
    <property type="protein sequence ID" value="MBA4692389.1"/>
    <property type="molecule type" value="Genomic_DNA"/>
</dbReference>
<dbReference type="PANTHER" id="PTHR10590">
    <property type="entry name" value="SODIUM/NUCLEOSIDE COTRANSPORTER"/>
    <property type="match status" value="1"/>
</dbReference>
<name>A0A838Y5Z6_9GAMM</name>
<organism evidence="11 12">
    <name type="scientific">SAR86 cluster bacterium</name>
    <dbReference type="NCBI Taxonomy" id="2030880"/>
    <lineage>
        <taxon>Bacteria</taxon>
        <taxon>Pseudomonadati</taxon>
        <taxon>Pseudomonadota</taxon>
        <taxon>Gammaproteobacteria</taxon>
        <taxon>SAR86 cluster</taxon>
    </lineage>
</organism>
<accession>A0A838Y5Z6</accession>
<dbReference type="GO" id="GO:0005337">
    <property type="term" value="F:nucleoside transmembrane transporter activity"/>
    <property type="evidence" value="ECO:0007669"/>
    <property type="project" value="InterPro"/>
</dbReference>
<evidence type="ECO:0000313" key="12">
    <source>
        <dbReference type="Proteomes" id="UP000551848"/>
    </source>
</evidence>
<feature type="transmembrane region" description="Helical" evidence="7">
    <location>
        <begin position="179"/>
        <end position="199"/>
    </location>
</feature>
<protein>
    <submittedName>
        <fullName evidence="11">Na+-dependent nucleoside transporter</fullName>
    </submittedName>
</protein>
<feature type="domain" description="Nucleoside transporter/FeoB GTPase Gate" evidence="10">
    <location>
        <begin position="105"/>
        <end position="203"/>
    </location>
</feature>
<evidence type="ECO:0000256" key="6">
    <source>
        <dbReference type="ARBA" id="ARBA00023136"/>
    </source>
</evidence>
<dbReference type="InterPro" id="IPR011642">
    <property type="entry name" value="Gate_dom"/>
</dbReference>
<evidence type="ECO:0000256" key="2">
    <source>
        <dbReference type="ARBA" id="ARBA00009033"/>
    </source>
</evidence>
<feature type="domain" description="Concentrative nucleoside transporter N-terminal" evidence="8">
    <location>
        <begin position="11"/>
        <end position="84"/>
    </location>
</feature>
<feature type="transmembrane region" description="Helical" evidence="7">
    <location>
        <begin position="35"/>
        <end position="62"/>
    </location>
</feature>
<keyword evidence="4 7" id="KW-0812">Transmembrane</keyword>
<dbReference type="Pfam" id="PF01773">
    <property type="entry name" value="Nucleos_tra2_N"/>
    <property type="match status" value="1"/>
</dbReference>
<evidence type="ECO:0000256" key="1">
    <source>
        <dbReference type="ARBA" id="ARBA00004651"/>
    </source>
</evidence>
<dbReference type="Pfam" id="PF07670">
    <property type="entry name" value="Gate"/>
    <property type="match status" value="1"/>
</dbReference>
<evidence type="ECO:0000313" key="11">
    <source>
        <dbReference type="EMBL" id="MBA4692389.1"/>
    </source>
</evidence>
<proteinExistence type="inferred from homology"/>
<keyword evidence="3" id="KW-1003">Cell membrane</keyword>
<comment type="subcellular location">
    <subcellularLocation>
        <location evidence="1">Cell membrane</location>
        <topology evidence="1">Multi-pass membrane protein</topology>
    </subcellularLocation>
</comment>
<keyword evidence="6 7" id="KW-0472">Membrane</keyword>
<comment type="caution">
    <text evidence="11">The sequence shown here is derived from an EMBL/GenBank/DDBJ whole genome shotgun (WGS) entry which is preliminary data.</text>
</comment>
<evidence type="ECO:0000256" key="4">
    <source>
        <dbReference type="ARBA" id="ARBA00022692"/>
    </source>
</evidence>
<evidence type="ECO:0000259" key="9">
    <source>
        <dbReference type="Pfam" id="PF07662"/>
    </source>
</evidence>
<dbReference type="Proteomes" id="UP000551848">
    <property type="component" value="Unassembled WGS sequence"/>
</dbReference>
<dbReference type="GO" id="GO:0015293">
    <property type="term" value="F:symporter activity"/>
    <property type="evidence" value="ECO:0007669"/>
    <property type="project" value="TreeGrafter"/>
</dbReference>
<evidence type="ECO:0000256" key="5">
    <source>
        <dbReference type="ARBA" id="ARBA00022989"/>
    </source>
</evidence>
<feature type="transmembrane region" description="Helical" evidence="7">
    <location>
        <begin position="211"/>
        <end position="232"/>
    </location>
</feature>
<evidence type="ECO:0000256" key="3">
    <source>
        <dbReference type="ARBA" id="ARBA00022475"/>
    </source>
</evidence>
<evidence type="ECO:0000256" key="7">
    <source>
        <dbReference type="SAM" id="Phobius"/>
    </source>
</evidence>
<dbReference type="Pfam" id="PF07662">
    <property type="entry name" value="Nucleos_tra2_C"/>
    <property type="match status" value="1"/>
</dbReference>
<feature type="domain" description="Concentrative nucleoside transporter C-terminal" evidence="9">
    <location>
        <begin position="214"/>
        <end position="418"/>
    </location>
</feature>
<feature type="transmembrane region" description="Helical" evidence="7">
    <location>
        <begin position="100"/>
        <end position="124"/>
    </location>
</feature>
<evidence type="ECO:0000259" key="8">
    <source>
        <dbReference type="Pfam" id="PF01773"/>
    </source>
</evidence>
<dbReference type="AlphaFoldDB" id="A0A838Y5Z6"/>
<feature type="transmembrane region" description="Helical" evidence="7">
    <location>
        <begin position="333"/>
        <end position="351"/>
    </location>
</feature>
<dbReference type="GO" id="GO:0005886">
    <property type="term" value="C:plasma membrane"/>
    <property type="evidence" value="ECO:0007669"/>
    <property type="project" value="UniProtKB-SubCell"/>
</dbReference>
<keyword evidence="5 7" id="KW-1133">Transmembrane helix</keyword>
<feature type="transmembrane region" description="Helical" evidence="7">
    <location>
        <begin position="268"/>
        <end position="290"/>
    </location>
</feature>
<dbReference type="PANTHER" id="PTHR10590:SF4">
    <property type="entry name" value="SOLUTE CARRIER FAMILY 28 MEMBER 3"/>
    <property type="match status" value="1"/>
</dbReference>
<sequence>MSIISIIQIVIGFIGLVLIAIPFSQNIRSINYKHILAAIFLQIVLAFALLKIPFIVQIFAYLSEGVTALQLATQEGAEFVFGYLSNGSLSPFEKSGQGNAMIFAFQILPLIIVISSLSALLWFWNILPLIIRSISKIFEKLFNIGGPIGLGATANIIMGQVEAPLLVRPYLSRMSEKELLILMTAGMSTVSGSIMIALVSMLSPQFPDINLIQHLVSASILSIPAAIMYANIMIPSSKITNFDGSSVPKVYDSSMDAITRGTRDGLEICLNVAAILIAFIALVSLLNSILGIAGNWIGLNDLSLQLILGYIFFPIVWLMGLPTSEALVGAELLGLKTALNEFVAYGALANIEPDLLSDKSKLIILYGLCGFANFSSVGILVTGISAMAPERKNDLIKVSLKALIGATLASCMTGLVIGLLI</sequence>
<dbReference type="InterPro" id="IPR008276">
    <property type="entry name" value="C_nuclsd_transpt"/>
</dbReference>
<feature type="transmembrane region" description="Helical" evidence="7">
    <location>
        <begin position="302"/>
        <end position="321"/>
    </location>
</feature>
<comment type="similarity">
    <text evidence="2">Belongs to the concentrative nucleoside transporter (CNT) (TC 2.A.41) family.</text>
</comment>
<feature type="transmembrane region" description="Helical" evidence="7">
    <location>
        <begin position="363"/>
        <end position="388"/>
    </location>
</feature>
<dbReference type="InterPro" id="IPR002668">
    <property type="entry name" value="CNT_N_dom"/>
</dbReference>
<dbReference type="InterPro" id="IPR011657">
    <property type="entry name" value="CNT_C_dom"/>
</dbReference>
<feature type="transmembrane region" description="Helical" evidence="7">
    <location>
        <begin position="6"/>
        <end position="23"/>
    </location>
</feature>